<feature type="compositionally biased region" description="Basic and acidic residues" evidence="4">
    <location>
        <begin position="86"/>
        <end position="96"/>
    </location>
</feature>
<dbReference type="Proteomes" id="UP001530377">
    <property type="component" value="Unassembled WGS sequence"/>
</dbReference>
<dbReference type="GO" id="GO:0008233">
    <property type="term" value="F:peptidase activity"/>
    <property type="evidence" value="ECO:0007669"/>
    <property type="project" value="UniProtKB-KW"/>
</dbReference>
<feature type="compositionally biased region" description="Acidic residues" evidence="4">
    <location>
        <begin position="1101"/>
        <end position="1119"/>
    </location>
</feature>
<feature type="region of interest" description="Disordered" evidence="4">
    <location>
        <begin position="260"/>
        <end position="291"/>
    </location>
</feature>
<keyword evidence="3" id="KW-0378">Hydrolase</keyword>
<feature type="compositionally biased region" description="Basic and acidic residues" evidence="4">
    <location>
        <begin position="8"/>
        <end position="31"/>
    </location>
</feature>
<feature type="region of interest" description="Disordered" evidence="4">
    <location>
        <begin position="485"/>
        <end position="570"/>
    </location>
</feature>
<feature type="compositionally biased region" description="Basic and acidic residues" evidence="4">
    <location>
        <begin position="161"/>
        <end position="177"/>
    </location>
</feature>
<evidence type="ECO:0000256" key="4">
    <source>
        <dbReference type="SAM" id="MobiDB-lite"/>
    </source>
</evidence>
<dbReference type="Pfam" id="PF02902">
    <property type="entry name" value="Peptidase_C48"/>
    <property type="match status" value="1"/>
</dbReference>
<comment type="similarity">
    <text evidence="1">Belongs to the peptidase C48 family.</text>
</comment>
<dbReference type="InterPro" id="IPR038765">
    <property type="entry name" value="Papain-like_cys_pep_sf"/>
</dbReference>
<dbReference type="SUPFAM" id="SSF54001">
    <property type="entry name" value="Cysteine proteinases"/>
    <property type="match status" value="1"/>
</dbReference>
<feature type="compositionally biased region" description="Basic and acidic residues" evidence="4">
    <location>
        <begin position="38"/>
        <end position="56"/>
    </location>
</feature>
<protein>
    <recommendedName>
        <fullName evidence="5">Ubiquitin-like protease family profile domain-containing protein</fullName>
    </recommendedName>
</protein>
<accession>A0ABD3SFR1</accession>
<feature type="region of interest" description="Disordered" evidence="4">
    <location>
        <begin position="422"/>
        <end position="442"/>
    </location>
</feature>
<dbReference type="PANTHER" id="PTHR47764:SF2">
    <property type="entry name" value="UBIQUITIN-LIKE PROTEASE FAMILY PROFILE DOMAIN-CONTAINING PROTEIN"/>
    <property type="match status" value="1"/>
</dbReference>
<name>A0ABD3SFR1_9STRA</name>
<keyword evidence="2" id="KW-0645">Protease</keyword>
<feature type="region of interest" description="Disordered" evidence="4">
    <location>
        <begin position="1"/>
        <end position="223"/>
    </location>
</feature>
<feature type="compositionally biased region" description="Basic and acidic residues" evidence="4">
    <location>
        <begin position="111"/>
        <end position="128"/>
    </location>
</feature>
<sequence>GRGRHNVGHSDEMARRRERERREHERRERTKGLLAESQRTRDDQYRRSDCENRDVIDLDESASARGGIDRGSSFDGVRTDGFANPKVERYFGDVLRRLGAGGPDDDDDDDGYGHMKNDDNRRTKDGKRNYRGKKHAGSAMAGQSSLSSSLLSPAKNGGRRMPRERGGRCEGRDRDGDTGSSRPIVDVFSASSSATAHGEDPLDAARSQQEVDRCPPLSSSPSAFRDFLDTTPQKVKKMFSQTMGSAMDKVLQLGGGSMTTNRSRNAEAASERCSHPQMEEGRKSNADTALEQKTRNVVGGRHGGKRKTMHRPDSLEVVRCPRNESRFAAVAVDDSIDRNSDESDKDDYDLDKTIAACGRRLNSEEIPTKSTPPDATVSNFGVRRHPEKNGSHVKSDSSGSKNRRMDDIHSHLRGTKRDDEIESFHSTECSSTRETKSTMRNPDRLISRKAEFDYGNEFRHNSRQRRGKPAYSLTNQMKKQGMLTNCDDSDQWISTSNHPKTQTTKYSRLRKGSSTSPQITRKTRSSSKANAVDGGVITIDSSSDEGDDTSIDASNNTSNDVSESSQVVSERRASLRSTRAVGDLASIDAVRIAIGKKIVKSKCSLGFQFGTPQPYIQFSFEDRGNMSEHRVYLRSSDELKEVKYHIADDNATSEGDDIDDSMTVIAFRITPTDKNNFIKYTSSYDQEESDQITGKQYISVEFRDNDDFRAMLDQMRQHSDLGVWCTKESEMEFHELEKYTKALLDDNQKEKTARLSIARNTRSGGNKKKDDADNKLLLVYPFDCAEAELIAAASGLKELGGDLLGLDRAEVSAQSQLDGDPVAEVIKKSSRTHYVTIREDDKERLCPGQFLNDTLVDFWMRWISRGESKQSQSNVHFFTSHFMTTLKEKGPKAVASWTGKKNINLFQKKLVFIPVNADLHWSLCVVVNPGKVTNWFDADTGTDEEHSFILFLDSLNMHSKYTYARHIRSWLNCEWKRLGHEKVGRKSDHFDTSSLPLVSPKIPYQDNGCDCGVFVCRYAYSLYTMRHQRFTNADYYEKPRFASLITRGPAFQFDMADIDRIRNEISTLIDNLSVLYLRGLKMQLEAARVAKRRAKQKESSDDVSNDVPDDKDEASVETEGDGKVILSSFEEKENIQQEYGSLNSVLFAAPEKSSCEGFSDDALSLSLALTHLEPSYMYENYSDDPVEEGIVSETI</sequence>
<proteinExistence type="inferred from homology"/>
<dbReference type="InterPro" id="IPR003653">
    <property type="entry name" value="Peptidase_C48_C"/>
</dbReference>
<evidence type="ECO:0000256" key="1">
    <source>
        <dbReference type="ARBA" id="ARBA00005234"/>
    </source>
</evidence>
<dbReference type="GO" id="GO:0006508">
    <property type="term" value="P:proteolysis"/>
    <property type="evidence" value="ECO:0007669"/>
    <property type="project" value="UniProtKB-KW"/>
</dbReference>
<evidence type="ECO:0000313" key="7">
    <source>
        <dbReference type="Proteomes" id="UP001530377"/>
    </source>
</evidence>
<organism evidence="6 7">
    <name type="scientific">Cyclostephanos tholiformis</name>
    <dbReference type="NCBI Taxonomy" id="382380"/>
    <lineage>
        <taxon>Eukaryota</taxon>
        <taxon>Sar</taxon>
        <taxon>Stramenopiles</taxon>
        <taxon>Ochrophyta</taxon>
        <taxon>Bacillariophyta</taxon>
        <taxon>Coscinodiscophyceae</taxon>
        <taxon>Thalassiosirophycidae</taxon>
        <taxon>Stephanodiscales</taxon>
        <taxon>Stephanodiscaceae</taxon>
        <taxon>Cyclostephanos</taxon>
    </lineage>
</organism>
<evidence type="ECO:0000256" key="3">
    <source>
        <dbReference type="ARBA" id="ARBA00022801"/>
    </source>
</evidence>
<keyword evidence="7" id="KW-1185">Reference proteome</keyword>
<feature type="compositionally biased region" description="Polar residues" evidence="4">
    <location>
        <begin position="368"/>
        <end position="379"/>
    </location>
</feature>
<feature type="compositionally biased region" description="Basic and acidic residues" evidence="4">
    <location>
        <begin position="269"/>
        <end position="291"/>
    </location>
</feature>
<feature type="compositionally biased region" description="Polar residues" evidence="4">
    <location>
        <begin position="551"/>
        <end position="560"/>
    </location>
</feature>
<dbReference type="EMBL" id="JALLPB020000041">
    <property type="protein sequence ID" value="KAL3823272.1"/>
    <property type="molecule type" value="Genomic_DNA"/>
</dbReference>
<dbReference type="Gene3D" id="3.40.395.10">
    <property type="entry name" value="Adenoviral Proteinase, Chain A"/>
    <property type="match status" value="1"/>
</dbReference>
<dbReference type="PANTHER" id="PTHR47764">
    <property type="entry name" value="UBIQUITIN-LIKE-SPECIFIC PROTEASE 2B-RELATED"/>
    <property type="match status" value="1"/>
</dbReference>
<feature type="non-terminal residue" evidence="6">
    <location>
        <position position="1"/>
    </location>
</feature>
<feature type="domain" description="Ubiquitin-like protease family profile" evidence="5">
    <location>
        <begin position="835"/>
        <end position="1022"/>
    </location>
</feature>
<evidence type="ECO:0000259" key="5">
    <source>
        <dbReference type="PROSITE" id="PS50600"/>
    </source>
</evidence>
<evidence type="ECO:0000313" key="6">
    <source>
        <dbReference type="EMBL" id="KAL3823272.1"/>
    </source>
</evidence>
<reference evidence="6 7" key="1">
    <citation type="submission" date="2024-10" db="EMBL/GenBank/DDBJ databases">
        <title>Updated reference genomes for cyclostephanoid diatoms.</title>
        <authorList>
            <person name="Roberts W.R."/>
            <person name="Alverson A.J."/>
        </authorList>
    </citation>
    <scope>NUCLEOTIDE SEQUENCE [LARGE SCALE GENOMIC DNA]</scope>
    <source>
        <strain evidence="6 7">AJA228-03</strain>
    </source>
</reference>
<feature type="compositionally biased region" description="Polar residues" evidence="4">
    <location>
        <begin position="491"/>
        <end position="520"/>
    </location>
</feature>
<dbReference type="PROSITE" id="PS50600">
    <property type="entry name" value="ULP_PROTEASE"/>
    <property type="match status" value="1"/>
</dbReference>
<gene>
    <name evidence="6" type="ORF">ACHAXA_003420</name>
</gene>
<dbReference type="AlphaFoldDB" id="A0ABD3SFR1"/>
<evidence type="ECO:0000256" key="2">
    <source>
        <dbReference type="ARBA" id="ARBA00022670"/>
    </source>
</evidence>
<comment type="caution">
    <text evidence="6">The sequence shown here is derived from an EMBL/GenBank/DDBJ whole genome shotgun (WGS) entry which is preliminary data.</text>
</comment>
<feature type="region of interest" description="Disordered" evidence="4">
    <location>
        <begin position="363"/>
        <end position="408"/>
    </location>
</feature>
<feature type="region of interest" description="Disordered" evidence="4">
    <location>
        <begin position="1093"/>
        <end position="1120"/>
    </location>
</feature>